<evidence type="ECO:0000313" key="3">
    <source>
        <dbReference type="Proteomes" id="UP000278351"/>
    </source>
</evidence>
<accession>A0A3N4Q9V4</accession>
<proteinExistence type="predicted"/>
<dbReference type="EMBL" id="RPDH01000001">
    <property type="protein sequence ID" value="RPE12790.1"/>
    <property type="molecule type" value="Genomic_DNA"/>
</dbReference>
<dbReference type="OrthoDB" id="1191109at2"/>
<organism evidence="2 3">
    <name type="scientific">Chitinophaga lutea</name>
    <dbReference type="NCBI Taxonomy" id="2488634"/>
    <lineage>
        <taxon>Bacteria</taxon>
        <taxon>Pseudomonadati</taxon>
        <taxon>Bacteroidota</taxon>
        <taxon>Chitinophagia</taxon>
        <taxon>Chitinophagales</taxon>
        <taxon>Chitinophagaceae</taxon>
        <taxon>Chitinophaga</taxon>
    </lineage>
</organism>
<sequence length="178" mass="19975">MLTRSYIRTILFCCCFLAACKLPASPEKYFDTAALNANAVSHFGSDYFITALGYGKRPISAGAGPYSYEEQIGFAIQRVEGYLKNVDGLMATNDTEALLDASRDLFRFTLDSYRTDHLPIARMIDQKAPAETIARAMEALDRKSYETFLAKYEKLHGIGTRYAKDHGIKLAEMPTFNR</sequence>
<keyword evidence="1" id="KW-0732">Signal</keyword>
<dbReference type="AlphaFoldDB" id="A0A3N4Q9V4"/>
<comment type="caution">
    <text evidence="2">The sequence shown here is derived from an EMBL/GenBank/DDBJ whole genome shotgun (WGS) entry which is preliminary data.</text>
</comment>
<protein>
    <submittedName>
        <fullName evidence="2">Uncharacterized protein</fullName>
    </submittedName>
</protein>
<evidence type="ECO:0000256" key="1">
    <source>
        <dbReference type="SAM" id="SignalP"/>
    </source>
</evidence>
<dbReference type="Proteomes" id="UP000278351">
    <property type="component" value="Unassembled WGS sequence"/>
</dbReference>
<dbReference type="PROSITE" id="PS51257">
    <property type="entry name" value="PROKAR_LIPOPROTEIN"/>
    <property type="match status" value="1"/>
</dbReference>
<feature type="chain" id="PRO_5018244228" evidence="1">
    <location>
        <begin position="25"/>
        <end position="178"/>
    </location>
</feature>
<reference evidence="2 3" key="1">
    <citation type="submission" date="2018-11" db="EMBL/GenBank/DDBJ databases">
        <title>Chitinophaga lutea sp.nov., isolate from arsenic contaminated soil.</title>
        <authorList>
            <person name="Zong Y."/>
        </authorList>
    </citation>
    <scope>NUCLEOTIDE SEQUENCE [LARGE SCALE GENOMIC DNA]</scope>
    <source>
        <strain evidence="2 3">ZY74</strain>
    </source>
</reference>
<feature type="signal peptide" evidence="1">
    <location>
        <begin position="1"/>
        <end position="24"/>
    </location>
</feature>
<evidence type="ECO:0000313" key="2">
    <source>
        <dbReference type="EMBL" id="RPE12790.1"/>
    </source>
</evidence>
<gene>
    <name evidence="2" type="ORF">EGT74_04395</name>
</gene>
<name>A0A3N4Q9V4_9BACT</name>
<dbReference type="RefSeq" id="WP_123845306.1">
    <property type="nucleotide sequence ID" value="NZ_RPDH01000001.1"/>
</dbReference>
<keyword evidence="3" id="KW-1185">Reference proteome</keyword>